<proteinExistence type="predicted"/>
<sequence length="320" mass="34411">MSVTESYNVDSTKVSVSGISSGACMATQFHVAHSRNVMGVGMVAGGVGVVAGVPFMCSEGNALTATGVCMTTPNLIAVTPLEGITASAAFVGNIDSTSHMRNDKVWIFAGSHDSVVKPAAGHKVQQYYNHYVTSSNIKTVFNIPAEHCMPTKNYGGACDKLSTTNYLNNCNYDAAFELLNHIYGGNLKQPTTASGQLMQFDQGDFFHLSSPSTYSMDDIGYVYIPTGCQDKHTACKLHIAFHGCAQGQSKIGDAYVRHAGYNEAGEANNIIILYPQVIARAVLANPQGCWDWWGYTGVLFATKSGFQMTAVYRMMQKIMG</sequence>
<reference evidence="1 2" key="1">
    <citation type="journal article" date="2023" name="Sci. Data">
        <title>Genome assembly of the Korean intertidal mud-creeper Batillaria attramentaria.</title>
        <authorList>
            <person name="Patra A.K."/>
            <person name="Ho P.T."/>
            <person name="Jun S."/>
            <person name="Lee S.J."/>
            <person name="Kim Y."/>
            <person name="Won Y.J."/>
        </authorList>
    </citation>
    <scope>NUCLEOTIDE SEQUENCE [LARGE SCALE GENOMIC DNA]</scope>
    <source>
        <strain evidence="1">Wonlab-2016</strain>
    </source>
</reference>
<dbReference type="Proteomes" id="UP001519460">
    <property type="component" value="Unassembled WGS sequence"/>
</dbReference>
<dbReference type="PANTHER" id="PTHR42972">
    <property type="entry name" value="TOL-PAL SYSTEM PROTEIN TOLB"/>
    <property type="match status" value="1"/>
</dbReference>
<dbReference type="InterPro" id="IPR029058">
    <property type="entry name" value="AB_hydrolase_fold"/>
</dbReference>
<dbReference type="SUPFAM" id="SSF53474">
    <property type="entry name" value="alpha/beta-Hydrolases"/>
    <property type="match status" value="1"/>
</dbReference>
<gene>
    <name evidence="1" type="ORF">BaRGS_00011158</name>
</gene>
<dbReference type="PANTHER" id="PTHR42972:SF8">
    <property type="entry name" value="POLYHYDROXYBUTYRATE DEPOLYMERASE"/>
    <property type="match status" value="1"/>
</dbReference>
<dbReference type="Gene3D" id="3.40.50.1820">
    <property type="entry name" value="alpha/beta hydrolase"/>
    <property type="match status" value="2"/>
</dbReference>
<evidence type="ECO:0000313" key="2">
    <source>
        <dbReference type="Proteomes" id="UP001519460"/>
    </source>
</evidence>
<accession>A0ABD0LE85</accession>
<keyword evidence="2" id="KW-1185">Reference proteome</keyword>
<name>A0ABD0LE85_9CAEN</name>
<organism evidence="1 2">
    <name type="scientific">Batillaria attramentaria</name>
    <dbReference type="NCBI Taxonomy" id="370345"/>
    <lineage>
        <taxon>Eukaryota</taxon>
        <taxon>Metazoa</taxon>
        <taxon>Spiralia</taxon>
        <taxon>Lophotrochozoa</taxon>
        <taxon>Mollusca</taxon>
        <taxon>Gastropoda</taxon>
        <taxon>Caenogastropoda</taxon>
        <taxon>Sorbeoconcha</taxon>
        <taxon>Cerithioidea</taxon>
        <taxon>Batillariidae</taxon>
        <taxon>Batillaria</taxon>
    </lineage>
</organism>
<comment type="caution">
    <text evidence="1">The sequence shown here is derived from an EMBL/GenBank/DDBJ whole genome shotgun (WGS) entry which is preliminary data.</text>
</comment>
<dbReference type="EMBL" id="JACVVK020000057">
    <property type="protein sequence ID" value="KAK7497518.1"/>
    <property type="molecule type" value="Genomic_DNA"/>
</dbReference>
<dbReference type="AlphaFoldDB" id="A0ABD0LE85"/>
<protein>
    <submittedName>
        <fullName evidence="1">Uncharacterized protein</fullName>
    </submittedName>
</protein>
<evidence type="ECO:0000313" key="1">
    <source>
        <dbReference type="EMBL" id="KAK7497518.1"/>
    </source>
</evidence>